<proteinExistence type="predicted"/>
<organism evidence="1 2">
    <name type="scientific">Eragrostis curvula</name>
    <name type="common">weeping love grass</name>
    <dbReference type="NCBI Taxonomy" id="38414"/>
    <lineage>
        <taxon>Eukaryota</taxon>
        <taxon>Viridiplantae</taxon>
        <taxon>Streptophyta</taxon>
        <taxon>Embryophyta</taxon>
        <taxon>Tracheophyta</taxon>
        <taxon>Spermatophyta</taxon>
        <taxon>Magnoliopsida</taxon>
        <taxon>Liliopsida</taxon>
        <taxon>Poales</taxon>
        <taxon>Poaceae</taxon>
        <taxon>PACMAD clade</taxon>
        <taxon>Chloridoideae</taxon>
        <taxon>Eragrostideae</taxon>
        <taxon>Eragrostidinae</taxon>
        <taxon>Eragrostis</taxon>
    </lineage>
</organism>
<gene>
    <name evidence="1" type="ORF">EJB05_27696</name>
</gene>
<evidence type="ECO:0000313" key="2">
    <source>
        <dbReference type="Proteomes" id="UP000324897"/>
    </source>
</evidence>
<feature type="non-terminal residue" evidence="1">
    <location>
        <position position="133"/>
    </location>
</feature>
<name>A0A5J9UPB8_9POAL</name>
<comment type="caution">
    <text evidence="1">The sequence shown here is derived from an EMBL/GenBank/DDBJ whole genome shotgun (WGS) entry which is preliminary data.</text>
</comment>
<reference evidence="1 2" key="1">
    <citation type="journal article" date="2019" name="Sci. Rep.">
        <title>A high-quality genome of Eragrostis curvula grass provides insights into Poaceae evolution and supports new strategies to enhance forage quality.</title>
        <authorList>
            <person name="Carballo J."/>
            <person name="Santos B.A.C.M."/>
            <person name="Zappacosta D."/>
            <person name="Garbus I."/>
            <person name="Selva J.P."/>
            <person name="Gallo C.A."/>
            <person name="Diaz A."/>
            <person name="Albertini E."/>
            <person name="Caccamo M."/>
            <person name="Echenique V."/>
        </authorList>
    </citation>
    <scope>NUCLEOTIDE SEQUENCE [LARGE SCALE GENOMIC DNA]</scope>
    <source>
        <strain evidence="2">cv. Victoria</strain>
        <tissue evidence="1">Leaf</tissue>
    </source>
</reference>
<protein>
    <submittedName>
        <fullName evidence="1">Uncharacterized protein</fullName>
    </submittedName>
</protein>
<keyword evidence="2" id="KW-1185">Reference proteome</keyword>
<dbReference type="Proteomes" id="UP000324897">
    <property type="component" value="Chromosome 2"/>
</dbReference>
<dbReference type="AlphaFoldDB" id="A0A5J9UPB8"/>
<dbReference type="Gramene" id="TVU25208">
    <property type="protein sequence ID" value="TVU25208"/>
    <property type="gene ID" value="EJB05_27696"/>
</dbReference>
<accession>A0A5J9UPB8</accession>
<feature type="non-terminal residue" evidence="1">
    <location>
        <position position="1"/>
    </location>
</feature>
<sequence>NRPLPGSLAAAAAACQTDAGLRRTPHSAAGLRLVKAQLNMFRRAEHMDTGVQHQGSLALQELLSQNMNGESLSTIMEQRVSRKRSLPSCLGSSVMPVLRILKSSTSRSRSCGDKGSDLKNILMAMDSSVSGWL</sequence>
<dbReference type="EMBL" id="RWGY01000013">
    <property type="protein sequence ID" value="TVU25208.1"/>
    <property type="molecule type" value="Genomic_DNA"/>
</dbReference>
<evidence type="ECO:0000313" key="1">
    <source>
        <dbReference type="EMBL" id="TVU25208.1"/>
    </source>
</evidence>